<dbReference type="InterPro" id="IPR004570">
    <property type="entry name" value="Phosphatidylglycerol_P_synth"/>
</dbReference>
<feature type="transmembrane region" description="Helical" evidence="12">
    <location>
        <begin position="146"/>
        <end position="163"/>
    </location>
</feature>
<evidence type="ECO:0000256" key="2">
    <source>
        <dbReference type="ARBA" id="ARBA00010441"/>
    </source>
</evidence>
<accession>A0A837ID63</accession>
<dbReference type="InterPro" id="IPR050324">
    <property type="entry name" value="CDP-alcohol_PTase-I"/>
</dbReference>
<dbReference type="PANTHER" id="PTHR14269:SF62">
    <property type="entry name" value="CDP-DIACYLGLYCEROL--GLYCEROL-3-PHOSPHATE 3-PHOSPHATIDYLTRANSFERASE 1, CHLOROPLASTIC"/>
    <property type="match status" value="1"/>
</dbReference>
<keyword evidence="5 12" id="KW-0812">Transmembrane</keyword>
<dbReference type="GO" id="GO:0046474">
    <property type="term" value="P:glycerophospholipid biosynthetic process"/>
    <property type="evidence" value="ECO:0007669"/>
    <property type="project" value="TreeGrafter"/>
</dbReference>
<dbReference type="PANTHER" id="PTHR14269">
    <property type="entry name" value="CDP-DIACYLGLYCEROL--GLYCEROL-3-PHOSPHATE 3-PHOSPHATIDYLTRANSFERASE-RELATED"/>
    <property type="match status" value="1"/>
</dbReference>
<reference evidence="13 14" key="1">
    <citation type="journal article" date="2015" name="Nature">
        <title>rRNA introns, odd ribosomes, and small enigmatic genomes across a large radiation of phyla.</title>
        <authorList>
            <person name="Brown C.T."/>
            <person name="Hug L.A."/>
            <person name="Thomas B.C."/>
            <person name="Sharon I."/>
            <person name="Castelle C.J."/>
            <person name="Singh A."/>
            <person name="Wilkins M.J."/>
            <person name="Williams K.H."/>
            <person name="Banfield J.F."/>
        </authorList>
    </citation>
    <scope>NUCLEOTIDE SEQUENCE [LARGE SCALE GENOMIC DNA]</scope>
</reference>
<organism evidence="13 14">
    <name type="scientific">Candidatus Nomurabacteria bacterium GW2011_GWB1_44_12</name>
    <dbReference type="NCBI Taxonomy" id="1618748"/>
    <lineage>
        <taxon>Bacteria</taxon>
        <taxon>Candidatus Nomuraibacteriota</taxon>
    </lineage>
</organism>
<dbReference type="GO" id="GO:0016020">
    <property type="term" value="C:membrane"/>
    <property type="evidence" value="ECO:0007669"/>
    <property type="project" value="UniProtKB-SubCell"/>
</dbReference>
<evidence type="ECO:0000256" key="11">
    <source>
        <dbReference type="RuleBase" id="RU003750"/>
    </source>
</evidence>
<dbReference type="Pfam" id="PF01066">
    <property type="entry name" value="CDP-OH_P_transf"/>
    <property type="match status" value="1"/>
</dbReference>
<name>A0A837ID63_9BACT</name>
<feature type="transmembrane region" description="Helical" evidence="12">
    <location>
        <begin position="50"/>
        <end position="71"/>
    </location>
</feature>
<gene>
    <name evidence="13" type="ORF">UW25_C0004G0149</name>
</gene>
<keyword evidence="4 11" id="KW-0808">Transferase</keyword>
<comment type="subcellular location">
    <subcellularLocation>
        <location evidence="1">Membrane</location>
        <topology evidence="1">Multi-pass membrane protein</topology>
    </subcellularLocation>
</comment>
<evidence type="ECO:0000256" key="4">
    <source>
        <dbReference type="ARBA" id="ARBA00022679"/>
    </source>
</evidence>
<dbReference type="PROSITE" id="PS00379">
    <property type="entry name" value="CDP_ALCOHOL_P_TRANSF"/>
    <property type="match status" value="1"/>
</dbReference>
<evidence type="ECO:0000256" key="12">
    <source>
        <dbReference type="SAM" id="Phobius"/>
    </source>
</evidence>
<keyword evidence="7" id="KW-0443">Lipid metabolism</keyword>
<evidence type="ECO:0000256" key="3">
    <source>
        <dbReference type="ARBA" id="ARBA00022516"/>
    </source>
</evidence>
<dbReference type="EMBL" id="LCHP01000004">
    <property type="protein sequence ID" value="KKT36821.1"/>
    <property type="molecule type" value="Genomic_DNA"/>
</dbReference>
<dbReference type="AlphaFoldDB" id="A0A837ID63"/>
<evidence type="ECO:0000256" key="6">
    <source>
        <dbReference type="ARBA" id="ARBA00022989"/>
    </source>
</evidence>
<dbReference type="Proteomes" id="UP000033815">
    <property type="component" value="Unassembled WGS sequence"/>
</dbReference>
<comment type="similarity">
    <text evidence="2 11">Belongs to the CDP-alcohol phosphatidyltransferase class-I family.</text>
</comment>
<evidence type="ECO:0000313" key="13">
    <source>
        <dbReference type="EMBL" id="KKT36821.1"/>
    </source>
</evidence>
<dbReference type="InterPro" id="IPR000462">
    <property type="entry name" value="CDP-OH_P_trans"/>
</dbReference>
<proteinExistence type="inferred from homology"/>
<evidence type="ECO:0000256" key="5">
    <source>
        <dbReference type="ARBA" id="ARBA00022692"/>
    </source>
</evidence>
<keyword evidence="3" id="KW-0444">Lipid biosynthesis</keyword>
<sequence length="191" mass="21415">MQPHKLTITDKILAKTLLLIIPEWMTPNIISWLRFFSVPFIGYFLWNENYVVALPLFFISAFSDAVDGSLARTRNLVSDFGKMFDPLADKLLVSTAAIILVPKYLGWEIVLAIVAIELTLIGSAYVQKTYYGKIVQAENTGKLKMILQSLGIGALLIHALWSIPLFLAFATYAFYAAIFFALLSLVVYRAI</sequence>
<evidence type="ECO:0000256" key="8">
    <source>
        <dbReference type="ARBA" id="ARBA00023136"/>
    </source>
</evidence>
<dbReference type="PIRSF" id="PIRSF000847">
    <property type="entry name" value="Phos_ph_gly_syn"/>
    <property type="match status" value="1"/>
</dbReference>
<evidence type="ECO:0000256" key="7">
    <source>
        <dbReference type="ARBA" id="ARBA00023098"/>
    </source>
</evidence>
<dbReference type="Gene3D" id="1.20.120.1760">
    <property type="match status" value="1"/>
</dbReference>
<keyword evidence="9" id="KW-0594">Phospholipid biosynthesis</keyword>
<comment type="caution">
    <text evidence="13">The sequence shown here is derived from an EMBL/GenBank/DDBJ whole genome shotgun (WGS) entry which is preliminary data.</text>
</comment>
<evidence type="ECO:0000256" key="10">
    <source>
        <dbReference type="ARBA" id="ARBA00023264"/>
    </source>
</evidence>
<dbReference type="InterPro" id="IPR043130">
    <property type="entry name" value="CDP-OH_PTrfase_TM_dom"/>
</dbReference>
<keyword evidence="6 12" id="KW-1133">Transmembrane helix</keyword>
<keyword evidence="10" id="KW-1208">Phospholipid metabolism</keyword>
<dbReference type="InterPro" id="IPR048254">
    <property type="entry name" value="CDP_ALCOHOL_P_TRANSF_CS"/>
</dbReference>
<evidence type="ECO:0000256" key="9">
    <source>
        <dbReference type="ARBA" id="ARBA00023209"/>
    </source>
</evidence>
<dbReference type="GO" id="GO:0008444">
    <property type="term" value="F:CDP-diacylglycerol-glycerol-3-phosphate 3-phosphatidyltransferase activity"/>
    <property type="evidence" value="ECO:0007669"/>
    <property type="project" value="InterPro"/>
</dbReference>
<feature type="transmembrane region" description="Helical" evidence="12">
    <location>
        <begin position="107"/>
        <end position="126"/>
    </location>
</feature>
<evidence type="ECO:0000313" key="14">
    <source>
        <dbReference type="Proteomes" id="UP000033815"/>
    </source>
</evidence>
<feature type="transmembrane region" description="Helical" evidence="12">
    <location>
        <begin position="169"/>
        <end position="188"/>
    </location>
</feature>
<evidence type="ECO:0000256" key="1">
    <source>
        <dbReference type="ARBA" id="ARBA00004141"/>
    </source>
</evidence>
<keyword evidence="8 12" id="KW-0472">Membrane</keyword>
<protein>
    <submittedName>
        <fullName evidence="13">CDP-diacylglycerol-glycerol-3-phosphate 3-phosphatidyltransferase</fullName>
    </submittedName>
</protein>